<evidence type="ECO:0000313" key="7">
    <source>
        <dbReference type="Proteomes" id="UP000235330"/>
    </source>
</evidence>
<gene>
    <name evidence="6" type="ORF">BCU17_05495</name>
</gene>
<dbReference type="GO" id="GO:0003677">
    <property type="term" value="F:DNA binding"/>
    <property type="evidence" value="ECO:0007669"/>
    <property type="project" value="UniProtKB-UniRule"/>
</dbReference>
<dbReference type="AlphaFoldDB" id="A0A2N7F774"/>
<dbReference type="InterPro" id="IPR009057">
    <property type="entry name" value="Homeodomain-like_sf"/>
</dbReference>
<dbReference type="EMBL" id="MCWU01000068">
    <property type="protein sequence ID" value="PMJ61791.1"/>
    <property type="molecule type" value="Genomic_DNA"/>
</dbReference>
<dbReference type="Proteomes" id="UP000235330">
    <property type="component" value="Unassembled WGS sequence"/>
</dbReference>
<dbReference type="InterPro" id="IPR001647">
    <property type="entry name" value="HTH_TetR"/>
</dbReference>
<feature type="DNA-binding region" description="H-T-H motif" evidence="4">
    <location>
        <begin position="31"/>
        <end position="50"/>
    </location>
</feature>
<reference evidence="7" key="1">
    <citation type="submission" date="2016-07" db="EMBL/GenBank/DDBJ databases">
        <title>Nontailed viruses are major unrecognized killers of bacteria in the ocean.</title>
        <authorList>
            <person name="Kauffman K."/>
            <person name="Hussain F."/>
            <person name="Yang J."/>
            <person name="Arevalo P."/>
            <person name="Brown J."/>
            <person name="Cutler M."/>
            <person name="Kelly L."/>
            <person name="Polz M.F."/>
        </authorList>
    </citation>
    <scope>NUCLEOTIDE SEQUENCE [LARGE SCALE GENOMIC DNA]</scope>
    <source>
        <strain evidence="7">10N.261.55.E11</strain>
    </source>
</reference>
<name>A0A2N7F774_VIBSP</name>
<evidence type="ECO:0000259" key="5">
    <source>
        <dbReference type="PROSITE" id="PS50977"/>
    </source>
</evidence>
<organism evidence="6 7">
    <name type="scientific">Vibrio splendidus</name>
    <dbReference type="NCBI Taxonomy" id="29497"/>
    <lineage>
        <taxon>Bacteria</taxon>
        <taxon>Pseudomonadati</taxon>
        <taxon>Pseudomonadota</taxon>
        <taxon>Gammaproteobacteria</taxon>
        <taxon>Vibrionales</taxon>
        <taxon>Vibrionaceae</taxon>
        <taxon>Vibrio</taxon>
    </lineage>
</organism>
<proteinExistence type="predicted"/>
<evidence type="ECO:0000256" key="2">
    <source>
        <dbReference type="ARBA" id="ARBA00023125"/>
    </source>
</evidence>
<protein>
    <recommendedName>
        <fullName evidence="5">HTH tetR-type domain-containing protein</fullName>
    </recommendedName>
</protein>
<sequence length="196" mass="21797">MSAGRKRAFDKELALKTAMYVFWSRGYGGTSVAQLSTALNINTSSLYAAFGSKDKLYKSCLEYYLEHYILPVYAEIQPPNDATGIKGLKRYFESLIDLFMNLETPKGCLLIKSTGETENPLFPSDVKEFLKIQSERIYQITLSFVQVSFAGQDSEYQASLANLVTIVSNGIAVQAAAGQPKETLNKCADQFTRILQ</sequence>
<dbReference type="PANTHER" id="PTHR47506">
    <property type="entry name" value="TRANSCRIPTIONAL REGULATORY PROTEIN"/>
    <property type="match status" value="1"/>
</dbReference>
<dbReference type="InterPro" id="IPR036271">
    <property type="entry name" value="Tet_transcr_reg_TetR-rel_C_sf"/>
</dbReference>
<comment type="caution">
    <text evidence="6">The sequence shown here is derived from an EMBL/GenBank/DDBJ whole genome shotgun (WGS) entry which is preliminary data.</text>
</comment>
<dbReference type="RefSeq" id="WP_102465991.1">
    <property type="nucleotide sequence ID" value="NZ_CAWNSM010000068.1"/>
</dbReference>
<dbReference type="SUPFAM" id="SSF46689">
    <property type="entry name" value="Homeodomain-like"/>
    <property type="match status" value="1"/>
</dbReference>
<dbReference type="SUPFAM" id="SSF48498">
    <property type="entry name" value="Tetracyclin repressor-like, C-terminal domain"/>
    <property type="match status" value="1"/>
</dbReference>
<dbReference type="PANTHER" id="PTHR47506:SF1">
    <property type="entry name" value="HTH-TYPE TRANSCRIPTIONAL REGULATOR YJDC"/>
    <property type="match status" value="1"/>
</dbReference>
<keyword evidence="1" id="KW-0805">Transcription regulation</keyword>
<keyword evidence="3" id="KW-0804">Transcription</keyword>
<keyword evidence="2 4" id="KW-0238">DNA-binding</keyword>
<evidence type="ECO:0000256" key="4">
    <source>
        <dbReference type="PROSITE-ProRule" id="PRU00335"/>
    </source>
</evidence>
<dbReference type="Gene3D" id="1.10.10.60">
    <property type="entry name" value="Homeodomain-like"/>
    <property type="match status" value="1"/>
</dbReference>
<evidence type="ECO:0000313" key="6">
    <source>
        <dbReference type="EMBL" id="PMJ61791.1"/>
    </source>
</evidence>
<dbReference type="PROSITE" id="PS50977">
    <property type="entry name" value="HTH_TETR_2"/>
    <property type="match status" value="1"/>
</dbReference>
<accession>A0A2N7F774</accession>
<dbReference type="Gene3D" id="1.10.357.10">
    <property type="entry name" value="Tetracycline Repressor, domain 2"/>
    <property type="match status" value="1"/>
</dbReference>
<dbReference type="Pfam" id="PF00440">
    <property type="entry name" value="TetR_N"/>
    <property type="match status" value="1"/>
</dbReference>
<feature type="domain" description="HTH tetR-type" evidence="5">
    <location>
        <begin position="8"/>
        <end position="68"/>
    </location>
</feature>
<evidence type="ECO:0000256" key="3">
    <source>
        <dbReference type="ARBA" id="ARBA00023163"/>
    </source>
</evidence>
<evidence type="ECO:0000256" key="1">
    <source>
        <dbReference type="ARBA" id="ARBA00023015"/>
    </source>
</evidence>